<keyword evidence="1" id="KW-0812">Transmembrane</keyword>
<gene>
    <name evidence="2" type="ORF">METZ01_LOCUS142010</name>
</gene>
<accession>A0A381ZIR3</accession>
<reference evidence="2" key="1">
    <citation type="submission" date="2018-05" db="EMBL/GenBank/DDBJ databases">
        <authorList>
            <person name="Lanie J.A."/>
            <person name="Ng W.-L."/>
            <person name="Kazmierczak K.M."/>
            <person name="Andrzejewski T.M."/>
            <person name="Davidsen T.M."/>
            <person name="Wayne K.J."/>
            <person name="Tettelin H."/>
            <person name="Glass J.I."/>
            <person name="Rusch D."/>
            <person name="Podicherti R."/>
            <person name="Tsui H.-C.T."/>
            <person name="Winkler M.E."/>
        </authorList>
    </citation>
    <scope>NUCLEOTIDE SEQUENCE</scope>
</reference>
<organism evidence="2">
    <name type="scientific">marine metagenome</name>
    <dbReference type="NCBI Taxonomy" id="408172"/>
    <lineage>
        <taxon>unclassified sequences</taxon>
        <taxon>metagenomes</taxon>
        <taxon>ecological metagenomes</taxon>
    </lineage>
</organism>
<keyword evidence="1" id="KW-0472">Membrane</keyword>
<name>A0A381ZIR3_9ZZZZ</name>
<sequence>MAAYYQSVVYEEKKVTYWPLLLVLVFVGMIFVVAYLMKDVLLPWFPVALIGLLVGMFATYNIAFYHVKVFDDGSLQFGFPQWHIKLQPHEIKSVEETGSYRPIKDFGGLGWRIGRKDGKWKRGYLVWLQKGIEIETMNGRYYVFGTDNPQAILSALGQHGGPARI</sequence>
<evidence type="ECO:0008006" key="3">
    <source>
        <dbReference type="Google" id="ProtNLM"/>
    </source>
</evidence>
<evidence type="ECO:0000256" key="1">
    <source>
        <dbReference type="SAM" id="Phobius"/>
    </source>
</evidence>
<feature type="transmembrane region" description="Helical" evidence="1">
    <location>
        <begin position="17"/>
        <end position="37"/>
    </location>
</feature>
<keyword evidence="1" id="KW-1133">Transmembrane helix</keyword>
<feature type="transmembrane region" description="Helical" evidence="1">
    <location>
        <begin position="44"/>
        <end position="67"/>
    </location>
</feature>
<dbReference type="EMBL" id="UINC01021496">
    <property type="protein sequence ID" value="SVA89156.1"/>
    <property type="molecule type" value="Genomic_DNA"/>
</dbReference>
<protein>
    <recommendedName>
        <fullName evidence="3">Bacterial Pleckstrin homology domain-containing protein</fullName>
    </recommendedName>
</protein>
<proteinExistence type="predicted"/>
<dbReference type="AlphaFoldDB" id="A0A381ZIR3"/>
<evidence type="ECO:0000313" key="2">
    <source>
        <dbReference type="EMBL" id="SVA89156.1"/>
    </source>
</evidence>